<keyword evidence="2" id="KW-0812">Transmembrane</keyword>
<evidence type="ECO:0000256" key="2">
    <source>
        <dbReference type="SAM" id="Phobius"/>
    </source>
</evidence>
<feature type="region of interest" description="Disordered" evidence="1">
    <location>
        <begin position="639"/>
        <end position="671"/>
    </location>
</feature>
<organism evidence="4">
    <name type="scientific">Bracon brevicornis</name>
    <dbReference type="NCBI Taxonomy" id="1563983"/>
    <lineage>
        <taxon>Eukaryota</taxon>
        <taxon>Metazoa</taxon>
        <taxon>Ecdysozoa</taxon>
        <taxon>Arthropoda</taxon>
        <taxon>Hexapoda</taxon>
        <taxon>Insecta</taxon>
        <taxon>Pterygota</taxon>
        <taxon>Neoptera</taxon>
        <taxon>Endopterygota</taxon>
        <taxon>Hymenoptera</taxon>
        <taxon>Apocrita</taxon>
        <taxon>Ichneumonoidea</taxon>
        <taxon>Braconidae</taxon>
        <taxon>Braconinae</taxon>
        <taxon>Bracon</taxon>
    </lineage>
</organism>
<dbReference type="EMBL" id="CADCXW020000006">
    <property type="protein sequence ID" value="CAD1539510.1"/>
    <property type="molecule type" value="Genomic_DNA"/>
</dbReference>
<evidence type="ECO:0000256" key="1">
    <source>
        <dbReference type="SAM" id="MobiDB-lite"/>
    </source>
</evidence>
<evidence type="ECO:0000256" key="3">
    <source>
        <dbReference type="SAM" id="SignalP"/>
    </source>
</evidence>
<keyword evidence="2" id="KW-0472">Membrane</keyword>
<keyword evidence="3" id="KW-0732">Signal</keyword>
<protein>
    <recommendedName>
        <fullName evidence="5">Envelope fusion protein</fullName>
    </recommendedName>
</protein>
<feature type="chain" id="PRO_5027766259" description="Envelope fusion protein" evidence="3">
    <location>
        <begin position="17"/>
        <end position="700"/>
    </location>
</feature>
<feature type="signal peptide" evidence="3">
    <location>
        <begin position="1"/>
        <end position="16"/>
    </location>
</feature>
<accession>A0A6V7IIL5</accession>
<dbReference type="InterPro" id="IPR022048">
    <property type="entry name" value="Envelope_fusion-like"/>
</dbReference>
<dbReference type="Pfam" id="PF12259">
    <property type="entry name" value="Baculo_F"/>
    <property type="match status" value="1"/>
</dbReference>
<gene>
    <name evidence="4" type="ORF">BBRV_LOCUS26278</name>
</gene>
<sequence>MKMWSLLTVLAVSVYGISIGAPVQTTNNDYYDIEYIEHNAGLFYEDQGKMQLVEKEWQLIVTIDLWSFHNKMSSDIQPVYERTWNKCNPDLGHQCEAVLKSNQYHAMLKEMSGLNQHLEAIFEQAPEAKSMSKDRRAPLLGFIGTIQRSLFGVMDYNDFEHINSEIDKLYNSQSQITHLVNNATHLIRSELDHMMVHMNRSRQNIEILRNVTTRLENNQIQQSETLTHLQKVVQYSQVGEEINHSVQILLDSTRKVIEAMDAAKHGRITSTFLTPQQLKTAADKIHHEHPELEFPIPSGITDYPAVSRVSTIQIAHTQGKILIMISLPLLNRQELQIYKLHPCPRLQKTNGGMITATIKPKKPYLIVSEDRHHYSLLEKSDLEECSKLGSNLVCPTNFAISSTGLKPICEVMLLLKTNVETLRTCNIRLSPATGTEWKRLGATNKWLFTAIEDELGEVYCKGRRITSLPIKDTGIISMAPGCHLQTPTDIISHTGILEFEEVQIHLPAINLNIPEILNLTTTSQNKNRLRSNITLLSMPEFEHSNDFDVGLDETQRKLEEIGQQKQEAYHHKLITFSSIAGIGLISILGTAYVLCSRTVAINSISAMFRCCTSNSCRSKNKNQTSARAVNIPLEQLNSEAANTPPKRHKTVTRVLSVPDSRVSPTPEDTDEPTYAIIHRASSIDSTLGSHPRPAPRIITI</sequence>
<proteinExistence type="predicted"/>
<name>A0A6V7IIL5_9HYME</name>
<evidence type="ECO:0000313" key="4">
    <source>
        <dbReference type="EMBL" id="CAD1539510.1"/>
    </source>
</evidence>
<evidence type="ECO:0008006" key="5">
    <source>
        <dbReference type="Google" id="ProtNLM"/>
    </source>
</evidence>
<feature type="transmembrane region" description="Helical" evidence="2">
    <location>
        <begin position="573"/>
        <end position="595"/>
    </location>
</feature>
<keyword evidence="2" id="KW-1133">Transmembrane helix</keyword>
<dbReference type="AlphaFoldDB" id="A0A6V7IIL5"/>
<reference evidence="4" key="1">
    <citation type="submission" date="2020-07" db="EMBL/GenBank/DDBJ databases">
        <authorList>
            <person name="Ferguson B K."/>
        </authorList>
    </citation>
    <scope>NUCLEOTIDE SEQUENCE</scope>
    <source>
        <strain evidence="4">L06</strain>
    </source>
</reference>